<dbReference type="EMBL" id="JAIRBC010000009">
    <property type="protein sequence ID" value="MCG2460535.1"/>
    <property type="molecule type" value="Genomic_DNA"/>
</dbReference>
<gene>
    <name evidence="1" type="primary">gldB</name>
    <name evidence="1" type="ORF">K8352_07235</name>
</gene>
<keyword evidence="1" id="KW-0449">Lipoprotein</keyword>
<evidence type="ECO:0000313" key="1">
    <source>
        <dbReference type="EMBL" id="MCG2460535.1"/>
    </source>
</evidence>
<sequence>MKHLGDYFAMGKYFFVFSFGFLFILGCQRTDKVEKEIAQIDTNMQISRFDREFAKAKPEDIPRLKQKYPYLFPSQYADSVWVAKIKDTIQIELSAEAENQFGNLGEESSKLDLLFKHILYYFPDYEIPKVVTLASDVDYNNKIVLADTLLLINLDNYLGKEHKFYSGIQNYIASGLDKRFMISDVVSAFAQKVVPLPHNRNFLSQIIYYGKILYLKDKLIPQDTDAQKIGYEPDQLAWAQANEEQIWRYFIERELLYSTDQKLRQRFLDPAPFTKFGLELDNESPGGLGRYMGWQIVRSFMKNNDVSLQQMLSLPADEIFKKSNYKPKK</sequence>
<organism evidence="1 2">
    <name type="scientific">Cerina litoralis</name>
    <dbReference type="NCBI Taxonomy" id="2874477"/>
    <lineage>
        <taxon>Bacteria</taxon>
        <taxon>Pseudomonadati</taxon>
        <taxon>Bacteroidota</taxon>
        <taxon>Flavobacteriia</taxon>
        <taxon>Flavobacteriales</taxon>
        <taxon>Flavobacteriaceae</taxon>
        <taxon>Cerina</taxon>
    </lineage>
</organism>
<dbReference type="NCBIfam" id="TIGR03514">
    <property type="entry name" value="GldB_lipo"/>
    <property type="match status" value="1"/>
</dbReference>
<dbReference type="Pfam" id="PF25594">
    <property type="entry name" value="GldB_lipo"/>
    <property type="match status" value="1"/>
</dbReference>
<reference evidence="1" key="1">
    <citation type="submission" date="2023-02" db="EMBL/GenBank/DDBJ databases">
        <title>Genome of Flavobacteriaceae gen. nov. sp. strain F89.</title>
        <authorList>
            <person name="Wang Y."/>
        </authorList>
    </citation>
    <scope>NUCLEOTIDE SEQUENCE</scope>
    <source>
        <strain evidence="1">F89</strain>
    </source>
</reference>
<dbReference type="Proteomes" id="UP001200642">
    <property type="component" value="Unassembled WGS sequence"/>
</dbReference>
<proteinExistence type="predicted"/>
<dbReference type="AlphaFoldDB" id="A0AAE3ESY8"/>
<keyword evidence="2" id="KW-1185">Reference proteome</keyword>
<comment type="caution">
    <text evidence="1">The sequence shown here is derived from an EMBL/GenBank/DDBJ whole genome shotgun (WGS) entry which is preliminary data.</text>
</comment>
<dbReference type="RefSeq" id="WP_317901682.1">
    <property type="nucleotide sequence ID" value="NZ_JAIRBC010000009.1"/>
</dbReference>
<dbReference type="PROSITE" id="PS51257">
    <property type="entry name" value="PROKAR_LIPOPROTEIN"/>
    <property type="match status" value="1"/>
</dbReference>
<protein>
    <submittedName>
        <fullName evidence="1">Gliding motility lipoprotein GldB</fullName>
    </submittedName>
</protein>
<dbReference type="InterPro" id="IPR019853">
    <property type="entry name" value="GldB-like"/>
</dbReference>
<name>A0AAE3ESY8_9FLAO</name>
<accession>A0AAE3ESY8</accession>
<evidence type="ECO:0000313" key="2">
    <source>
        <dbReference type="Proteomes" id="UP001200642"/>
    </source>
</evidence>